<sequence>MYKQIEGATKVTQPNQTNPTKLPSSDKSYPIKSNNSTNLISTFYQHWQTQVRGFVPQEMAIPRLVCGYVSAGRLANGHLASPPLARWGLNASSNTIVVAGSSNYSGFRLLHNILRSLIGTLAFLSFVETTKLRISFENVFAGLEHTFLDCSEKFVLDSETKSSTQLFELIDLYLLMLPSNFWAAAEVLDIARSRRRESRRQRSRHFENLKLNPIASCYLMSVIANIPWLLPANENRRRPPPTAVEGPTPVWGFFFGILHITGSGILANMFSIDTVFI</sequence>
<reference evidence="3 4" key="1">
    <citation type="journal article" date="2024" name="J Genomics">
        <title>Draft genome sequencing and assembly of Favolaschia claudopus CIRM-BRFM 2984 isolated from oak limbs.</title>
        <authorList>
            <person name="Navarro D."/>
            <person name="Drula E."/>
            <person name="Chaduli D."/>
            <person name="Cazenave R."/>
            <person name="Ahrendt S."/>
            <person name="Wang J."/>
            <person name="Lipzen A."/>
            <person name="Daum C."/>
            <person name="Barry K."/>
            <person name="Grigoriev I.V."/>
            <person name="Favel A."/>
            <person name="Rosso M.N."/>
            <person name="Martin F."/>
        </authorList>
    </citation>
    <scope>NUCLEOTIDE SEQUENCE [LARGE SCALE GENOMIC DNA]</scope>
    <source>
        <strain evidence="3 4">CIRM-BRFM 2984</strain>
    </source>
</reference>
<protein>
    <submittedName>
        <fullName evidence="3">Uncharacterized protein</fullName>
    </submittedName>
</protein>
<keyword evidence="2" id="KW-0472">Membrane</keyword>
<accession>A0AAW0BG18</accession>
<feature type="transmembrane region" description="Helical" evidence="2">
    <location>
        <begin position="211"/>
        <end position="230"/>
    </location>
</feature>
<evidence type="ECO:0000313" key="3">
    <source>
        <dbReference type="EMBL" id="KAK7024007.1"/>
    </source>
</evidence>
<organism evidence="3 4">
    <name type="scientific">Favolaschia claudopus</name>
    <dbReference type="NCBI Taxonomy" id="2862362"/>
    <lineage>
        <taxon>Eukaryota</taxon>
        <taxon>Fungi</taxon>
        <taxon>Dikarya</taxon>
        <taxon>Basidiomycota</taxon>
        <taxon>Agaricomycotina</taxon>
        <taxon>Agaricomycetes</taxon>
        <taxon>Agaricomycetidae</taxon>
        <taxon>Agaricales</taxon>
        <taxon>Marasmiineae</taxon>
        <taxon>Mycenaceae</taxon>
        <taxon>Favolaschia</taxon>
    </lineage>
</organism>
<comment type="caution">
    <text evidence="3">The sequence shown here is derived from an EMBL/GenBank/DDBJ whole genome shotgun (WGS) entry which is preliminary data.</text>
</comment>
<gene>
    <name evidence="3" type="ORF">R3P38DRAFT_2779492</name>
</gene>
<feature type="region of interest" description="Disordered" evidence="1">
    <location>
        <begin position="1"/>
        <end position="29"/>
    </location>
</feature>
<dbReference type="EMBL" id="JAWWNJ010000035">
    <property type="protein sequence ID" value="KAK7024007.1"/>
    <property type="molecule type" value="Genomic_DNA"/>
</dbReference>
<feature type="compositionally biased region" description="Polar residues" evidence="1">
    <location>
        <begin position="10"/>
        <end position="29"/>
    </location>
</feature>
<feature type="transmembrane region" description="Helical" evidence="2">
    <location>
        <begin position="250"/>
        <end position="270"/>
    </location>
</feature>
<name>A0AAW0BG18_9AGAR</name>
<proteinExistence type="predicted"/>
<evidence type="ECO:0000313" key="4">
    <source>
        <dbReference type="Proteomes" id="UP001362999"/>
    </source>
</evidence>
<keyword evidence="2" id="KW-1133">Transmembrane helix</keyword>
<dbReference type="Proteomes" id="UP001362999">
    <property type="component" value="Unassembled WGS sequence"/>
</dbReference>
<evidence type="ECO:0000256" key="1">
    <source>
        <dbReference type="SAM" id="MobiDB-lite"/>
    </source>
</evidence>
<dbReference type="AlphaFoldDB" id="A0AAW0BG18"/>
<evidence type="ECO:0000256" key="2">
    <source>
        <dbReference type="SAM" id="Phobius"/>
    </source>
</evidence>
<keyword evidence="4" id="KW-1185">Reference proteome</keyword>
<keyword evidence="2" id="KW-0812">Transmembrane</keyword>